<comment type="similarity">
    <text evidence="1">Belongs to the RelE toxin family.</text>
</comment>
<accession>A0A364NXV0</accession>
<comment type="caution">
    <text evidence="3">The sequence shown here is derived from an EMBL/GenBank/DDBJ whole genome shotgun (WGS) entry which is preliminary data.</text>
</comment>
<protein>
    <submittedName>
        <fullName evidence="3">Type II toxin-antitoxin system RelE/ParE family toxin</fullName>
    </submittedName>
</protein>
<evidence type="ECO:0000256" key="1">
    <source>
        <dbReference type="ARBA" id="ARBA00006226"/>
    </source>
</evidence>
<dbReference type="PANTHER" id="PTHR33755:SF6">
    <property type="entry name" value="PLASMID STABILIZATION SYSTEM PROTEIN"/>
    <property type="match status" value="1"/>
</dbReference>
<dbReference type="InterPro" id="IPR051803">
    <property type="entry name" value="TA_system_RelE-like_toxin"/>
</dbReference>
<evidence type="ECO:0000256" key="2">
    <source>
        <dbReference type="ARBA" id="ARBA00022649"/>
    </source>
</evidence>
<dbReference type="InterPro" id="IPR035093">
    <property type="entry name" value="RelE/ParE_toxin_dom_sf"/>
</dbReference>
<keyword evidence="4" id="KW-1185">Reference proteome</keyword>
<dbReference type="Pfam" id="PF05016">
    <property type="entry name" value="ParE_toxin"/>
    <property type="match status" value="1"/>
</dbReference>
<dbReference type="OrthoDB" id="595470at2"/>
<organism evidence="3 4">
    <name type="scientific">Paramagnetospirillum kuznetsovii</name>
    <dbReference type="NCBI Taxonomy" id="2053833"/>
    <lineage>
        <taxon>Bacteria</taxon>
        <taxon>Pseudomonadati</taxon>
        <taxon>Pseudomonadota</taxon>
        <taxon>Alphaproteobacteria</taxon>
        <taxon>Rhodospirillales</taxon>
        <taxon>Magnetospirillaceae</taxon>
        <taxon>Paramagnetospirillum</taxon>
    </lineage>
</organism>
<dbReference type="Proteomes" id="UP000251075">
    <property type="component" value="Unassembled WGS sequence"/>
</dbReference>
<evidence type="ECO:0000313" key="4">
    <source>
        <dbReference type="Proteomes" id="UP000251075"/>
    </source>
</evidence>
<dbReference type="Gene3D" id="3.30.2310.20">
    <property type="entry name" value="RelE-like"/>
    <property type="match status" value="1"/>
</dbReference>
<reference evidence="3 4" key="1">
    <citation type="submission" date="2017-11" db="EMBL/GenBank/DDBJ databases">
        <title>Draft genome sequence of magnetotactic bacterium Magnetospirillum kuznetsovii LBB-42.</title>
        <authorList>
            <person name="Grouzdev D.S."/>
            <person name="Rysina M.S."/>
            <person name="Baslerov R.V."/>
            <person name="Koziaeva V."/>
        </authorList>
    </citation>
    <scope>NUCLEOTIDE SEQUENCE [LARGE SCALE GENOMIC DNA]</scope>
    <source>
        <strain evidence="3 4">LBB-42</strain>
    </source>
</reference>
<dbReference type="PANTHER" id="PTHR33755">
    <property type="entry name" value="TOXIN PARE1-RELATED"/>
    <property type="match status" value="1"/>
</dbReference>
<dbReference type="RefSeq" id="WP_112144678.1">
    <property type="nucleotide sequence ID" value="NZ_PGTO01000007.1"/>
</dbReference>
<evidence type="ECO:0000313" key="3">
    <source>
        <dbReference type="EMBL" id="RAU21873.1"/>
    </source>
</evidence>
<name>A0A364NXV0_9PROT</name>
<proteinExistence type="inferred from homology"/>
<gene>
    <name evidence="3" type="ORF">CU669_11260</name>
</gene>
<sequence length="95" mass="10679">MSRTRLAGMSPAARAWYLAEIAYLSERNPVAAAKVSEKMRGARQTLAEYPNIGPSGRSPGTRRLVVGPYILTVRRHRGETEIIHIRHGRQLNKKE</sequence>
<keyword evidence="2" id="KW-1277">Toxin-antitoxin system</keyword>
<dbReference type="AlphaFoldDB" id="A0A364NXV0"/>
<dbReference type="EMBL" id="PGTO01000007">
    <property type="protein sequence ID" value="RAU21873.1"/>
    <property type="molecule type" value="Genomic_DNA"/>
</dbReference>
<dbReference type="InterPro" id="IPR007712">
    <property type="entry name" value="RelE/ParE_toxin"/>
</dbReference>